<dbReference type="GO" id="GO:0016887">
    <property type="term" value="F:ATP hydrolysis activity"/>
    <property type="evidence" value="ECO:0007669"/>
    <property type="project" value="InterPro"/>
</dbReference>
<dbReference type="Proteomes" id="UP000011014">
    <property type="component" value="Unassembled WGS sequence"/>
</dbReference>
<dbReference type="EMBL" id="FN654486">
    <property type="protein sequence ID" value="CBY34204.1"/>
    <property type="molecule type" value="Genomic_DNA"/>
</dbReference>
<dbReference type="PANTHER" id="PTHR19229">
    <property type="entry name" value="ATP-BINDING CASSETTE TRANSPORTER SUBFAMILY A ABCA"/>
    <property type="match status" value="1"/>
</dbReference>
<keyword evidence="4" id="KW-1133">Transmembrane helix</keyword>
<dbReference type="GO" id="GO:0140359">
    <property type="term" value="F:ABC-type transporter activity"/>
    <property type="evidence" value="ECO:0007669"/>
    <property type="project" value="InterPro"/>
</dbReference>
<feature type="transmembrane region" description="Helical" evidence="4">
    <location>
        <begin position="918"/>
        <end position="942"/>
    </location>
</feature>
<dbReference type="InterPro" id="IPR003439">
    <property type="entry name" value="ABC_transporter-like_ATP-bd"/>
</dbReference>
<dbReference type="PROSITE" id="PS50893">
    <property type="entry name" value="ABC_TRANSPORTER_2"/>
    <property type="match status" value="2"/>
</dbReference>
<accession>E4YFD0</accession>
<dbReference type="InterPro" id="IPR003593">
    <property type="entry name" value="AAA+_ATPase"/>
</dbReference>
<dbReference type="Pfam" id="PF00005">
    <property type="entry name" value="ABC_tran"/>
    <property type="match status" value="2"/>
</dbReference>
<dbReference type="PANTHER" id="PTHR19229:SF250">
    <property type="entry name" value="ABC TRANSPORTER DOMAIN-CONTAINING PROTEIN-RELATED"/>
    <property type="match status" value="1"/>
</dbReference>
<evidence type="ECO:0000259" key="5">
    <source>
        <dbReference type="PROSITE" id="PS50893"/>
    </source>
</evidence>
<evidence type="ECO:0000256" key="2">
    <source>
        <dbReference type="ARBA" id="ARBA00022840"/>
    </source>
</evidence>
<feature type="transmembrane region" description="Helical" evidence="4">
    <location>
        <begin position="837"/>
        <end position="857"/>
    </location>
</feature>
<feature type="transmembrane region" description="Helical" evidence="4">
    <location>
        <begin position="302"/>
        <end position="323"/>
    </location>
</feature>
<dbReference type="PROSITE" id="PS00211">
    <property type="entry name" value="ABC_TRANSPORTER_1"/>
    <property type="match status" value="1"/>
</dbReference>
<feature type="transmembrane region" description="Helical" evidence="4">
    <location>
        <begin position="754"/>
        <end position="771"/>
    </location>
</feature>
<evidence type="ECO:0000256" key="1">
    <source>
        <dbReference type="ARBA" id="ARBA00022741"/>
    </source>
</evidence>
<organism evidence="6">
    <name type="scientific">Oikopleura dioica</name>
    <name type="common">Tunicate</name>
    <dbReference type="NCBI Taxonomy" id="34765"/>
    <lineage>
        <taxon>Eukaryota</taxon>
        <taxon>Metazoa</taxon>
        <taxon>Chordata</taxon>
        <taxon>Tunicata</taxon>
        <taxon>Appendicularia</taxon>
        <taxon>Copelata</taxon>
        <taxon>Oikopleuridae</taxon>
        <taxon>Oikopleura</taxon>
    </lineage>
</organism>
<dbReference type="GO" id="GO:0016020">
    <property type="term" value="C:membrane"/>
    <property type="evidence" value="ECO:0007669"/>
    <property type="project" value="InterPro"/>
</dbReference>
<feature type="coiled-coil region" evidence="3">
    <location>
        <begin position="707"/>
        <end position="734"/>
    </location>
</feature>
<keyword evidence="3" id="KW-0175">Coiled coil</keyword>
<dbReference type="SUPFAM" id="SSF52540">
    <property type="entry name" value="P-loop containing nucleoside triphosphate hydrolases"/>
    <property type="match status" value="2"/>
</dbReference>
<evidence type="ECO:0000256" key="4">
    <source>
        <dbReference type="SAM" id="Phobius"/>
    </source>
</evidence>
<keyword evidence="4" id="KW-0812">Transmembrane</keyword>
<feature type="transmembrane region" description="Helical" evidence="4">
    <location>
        <begin position="403"/>
        <end position="425"/>
    </location>
</feature>
<feature type="transmembrane region" description="Helical" evidence="4">
    <location>
        <begin position="372"/>
        <end position="391"/>
    </location>
</feature>
<dbReference type="GO" id="GO:0005524">
    <property type="term" value="F:ATP binding"/>
    <property type="evidence" value="ECO:0007669"/>
    <property type="project" value="UniProtKB-KW"/>
</dbReference>
<protein>
    <recommendedName>
        <fullName evidence="5">ABC transporter domain-containing protein</fullName>
    </recommendedName>
</protein>
<feature type="domain" description="ABC transporter" evidence="5">
    <location>
        <begin position="1084"/>
        <end position="1284"/>
    </location>
</feature>
<sequence>MKKNKSNFLTLCRLFFLEKIRKPFEVILLLTIPSLGSILLISFRQLAKDYESTTTDLQPIIPSKVYPKRFSFVDSHEILFSPDSHQHFAIINRTCSDMQEKFISYDFFGDKITNKKFIPRGFSQIEDMEEYISTPDVDLGNVFIGVNFNENSFENLNYTIRTVPTEGKYPIKGNWEGWMGHLNLPTIFGKMITNTIGATLVDDHSQGSLYYTEGFLAVQNSIQKQFLQFKGVEQESDQILQPSGDSGKLSSSFAEMAQQQLHLIFMLGFAHFIQHILKTITRHRVEHRFDYLSLVGASPKDIILAHHFVSLCFPSLAALILSLAMTTKISTNGAIFPHTSFSVLWLLLTAYGSSLIFVCHFASTFFTKPSTAAVVISAIIFFISVPHGFISTSWRLMPLLPKLAIILNPTIMLALGCDIICHYQTKKVTLSLTQNFHEKISYEDPLGMFDVIIYLLATTVFYFLLTISFEKIKSRNLKIESQNNASRFEVQNLTKFYESSKQLALEKVSFKTEENEITALLGENGAGKSTLLNILCGFMKPSSGSVRLGGGDCGYCPQHNIFFEYLTVQEHFEIFSSISNESRSRSDIQALAQDVQLSEKLNNYPGQLSGGMLRKLTLGLSIIGKPKRLLLDEPTSGLDPASRNELWSILKNLSSATTILMSTHYMDEAKNLANSVLFLKEGKLCVSGKTDDIISKKENGLSSLFQLESEECNLEERKQSFKNLENAVKTSKNTISSVLFYQLKKCFILLKRDPFILFMQFFLPTAVIVHLPDYDFTMYPNEFFHAPPAALLNSHRTLLRSYSNTNASMYLEHKPFDLPQPDGHVQFTDSFVKGMTVVYNCILAMMMLISPVGMNAVEERTTGLRQIQAHTSALKKRYFWIVQYVTSLVQSIVLLLACMFTASVFIKSPNFQFGFEEILPIISICLRFFIAHIPFAFIIGHFSDDKGSFVGQHSNVNFICTIIMFMSATCTKIFTAHDEFRFSFFQLYGILPSYNFAIELFDIYCEKTFSKFCESKSYSGVSLFCQAVDIDPLDGIRIAGDPWVKLRSIVLSCIYWSILLMLEYSSEEFSVIKEESVTNPNGSIEIKSVTKHYKEKTALKNVSFDLHRGETVCLLGSNGAGKTTLLSILCKLNTVSSGFIHRSGRIGYCRQRDCLLDSLTVEETIEILLGTRGVENSKEITKEVIALVDIEKYSKRLTKQLSGGAKRKLCVAISVLNNPDFIVLDEPSCGLDPSARLKMKNLLHVFESMNKGVLVSTHVVEESKLLGTTSVFLEQGRVKEIVKN</sequence>
<dbReference type="CDD" id="cd03263">
    <property type="entry name" value="ABC_subfamily_A"/>
    <property type="match status" value="1"/>
</dbReference>
<feature type="transmembrane region" description="Helical" evidence="4">
    <location>
        <begin position="445"/>
        <end position="465"/>
    </location>
</feature>
<name>E4YFD0_OIKDI</name>
<dbReference type="InterPro" id="IPR026082">
    <property type="entry name" value="ABCA"/>
</dbReference>
<evidence type="ECO:0000313" key="6">
    <source>
        <dbReference type="EMBL" id="CBY34204.1"/>
    </source>
</evidence>
<keyword evidence="4" id="KW-0472">Membrane</keyword>
<evidence type="ECO:0000256" key="3">
    <source>
        <dbReference type="SAM" id="Coils"/>
    </source>
</evidence>
<feature type="transmembrane region" description="Helical" evidence="4">
    <location>
        <begin position="878"/>
        <end position="906"/>
    </location>
</feature>
<dbReference type="GO" id="GO:0005319">
    <property type="term" value="F:lipid transporter activity"/>
    <property type="evidence" value="ECO:0007669"/>
    <property type="project" value="TreeGrafter"/>
</dbReference>
<reference evidence="6" key="1">
    <citation type="journal article" date="2010" name="Science">
        <title>Plasticity of animal genome architecture unmasked by rapid evolution of a pelagic tunicate.</title>
        <authorList>
            <person name="Denoeud F."/>
            <person name="Henriet S."/>
            <person name="Mungpakdee S."/>
            <person name="Aury J.M."/>
            <person name="Da Silva C."/>
            <person name="Brinkmann H."/>
            <person name="Mikhaleva J."/>
            <person name="Olsen L.C."/>
            <person name="Jubin C."/>
            <person name="Canestro C."/>
            <person name="Bouquet J.M."/>
            <person name="Danks G."/>
            <person name="Poulain J."/>
            <person name="Campsteijn C."/>
            <person name="Adamski M."/>
            <person name="Cross I."/>
            <person name="Yadetie F."/>
            <person name="Muffato M."/>
            <person name="Louis A."/>
            <person name="Butcher S."/>
            <person name="Tsagkogeorga G."/>
            <person name="Konrad A."/>
            <person name="Singh S."/>
            <person name="Jensen M.F."/>
            <person name="Cong E.H."/>
            <person name="Eikeseth-Otteraa H."/>
            <person name="Noel B."/>
            <person name="Anthouard V."/>
            <person name="Porcel B.M."/>
            <person name="Kachouri-Lafond R."/>
            <person name="Nishino A."/>
            <person name="Ugolini M."/>
            <person name="Chourrout P."/>
            <person name="Nishida H."/>
            <person name="Aasland R."/>
            <person name="Huzurbazar S."/>
            <person name="Westhof E."/>
            <person name="Delsuc F."/>
            <person name="Lehrach H."/>
            <person name="Reinhardt R."/>
            <person name="Weissenbach J."/>
            <person name="Roy S.W."/>
            <person name="Artiguenave F."/>
            <person name="Postlethwait J.H."/>
            <person name="Manak J.R."/>
            <person name="Thompson E.M."/>
            <person name="Jaillon O."/>
            <person name="Du Pasquier L."/>
            <person name="Boudinot P."/>
            <person name="Liberles D.A."/>
            <person name="Volff J.N."/>
            <person name="Philippe H."/>
            <person name="Lenhard B."/>
            <person name="Roest Crollius H."/>
            <person name="Wincker P."/>
            <person name="Chourrout D."/>
        </authorList>
    </citation>
    <scope>NUCLEOTIDE SEQUENCE [LARGE SCALE GENOMIC DNA]</scope>
</reference>
<dbReference type="Gene3D" id="3.40.50.300">
    <property type="entry name" value="P-loop containing nucleotide triphosphate hydrolases"/>
    <property type="match status" value="2"/>
</dbReference>
<feature type="transmembrane region" description="Helical" evidence="4">
    <location>
        <begin position="343"/>
        <end position="366"/>
    </location>
</feature>
<feature type="domain" description="ABC transporter" evidence="5">
    <location>
        <begin position="488"/>
        <end position="706"/>
    </location>
</feature>
<gene>
    <name evidence="6" type="ORF">GSOID_T00024217001</name>
</gene>
<dbReference type="InterPro" id="IPR017871">
    <property type="entry name" value="ABC_transporter-like_CS"/>
</dbReference>
<keyword evidence="1" id="KW-0547">Nucleotide-binding</keyword>
<dbReference type="SMART" id="SM00382">
    <property type="entry name" value="AAA"/>
    <property type="match status" value="2"/>
</dbReference>
<dbReference type="InterPro" id="IPR027417">
    <property type="entry name" value="P-loop_NTPase"/>
</dbReference>
<proteinExistence type="predicted"/>
<keyword evidence="2" id="KW-0067">ATP-binding</keyword>
<feature type="transmembrane region" description="Helical" evidence="4">
    <location>
        <begin position="954"/>
        <end position="974"/>
    </location>
</feature>